<keyword evidence="2" id="KW-1185">Reference proteome</keyword>
<evidence type="ECO:0000313" key="2">
    <source>
        <dbReference type="Proteomes" id="UP000500961"/>
    </source>
</evidence>
<name>A0A7D4BT86_9BACT</name>
<dbReference type="AlphaFoldDB" id="A0A7D4BT86"/>
<dbReference type="EMBL" id="CP041345">
    <property type="protein sequence ID" value="QKG81001.1"/>
    <property type="molecule type" value="Genomic_DNA"/>
</dbReference>
<protein>
    <submittedName>
        <fullName evidence="1">DUF3108 domain-containing protein</fullName>
    </submittedName>
</protein>
<evidence type="ECO:0000313" key="1">
    <source>
        <dbReference type="EMBL" id="QKG81001.1"/>
    </source>
</evidence>
<dbReference type="KEGG" id="ttz:FHG85_12250"/>
<sequence length="290" mass="33647">MSNLKIQPTLSHSTLKILLQQKQKTKSFRTAKLLVLSFLLFYSSALLSQNNKRAFTGGEVLKYEIYYGFISGGEAVLRVNEQQFNGKPAYHLYLNGKTVGIANTLYNVNDTYESFTDVETHWPFYSIRNIHEGRYRHYSTQTWDHWSREDSSIVISSKTGKVIVEKGCQDILSSFYYLRNVMLTMPPLQQDQVITIPTYFTDEKYPLSVRFKGYETIKTDIGYVKCMKFMPVVLTGRVFKTKDDMTIWFSNDENFIPIRVKFNIFVGSVYCDLVEYKGLANKFTALKKGR</sequence>
<gene>
    <name evidence="1" type="ORF">FHG85_12250</name>
</gene>
<organism evidence="1 2">
    <name type="scientific">Tenuifilum thalassicum</name>
    <dbReference type="NCBI Taxonomy" id="2590900"/>
    <lineage>
        <taxon>Bacteria</taxon>
        <taxon>Pseudomonadati</taxon>
        <taxon>Bacteroidota</taxon>
        <taxon>Bacteroidia</taxon>
        <taxon>Bacteroidales</taxon>
        <taxon>Tenuifilaceae</taxon>
        <taxon>Tenuifilum</taxon>
    </lineage>
</organism>
<dbReference type="InterPro" id="IPR021457">
    <property type="entry name" value="DUF3108"/>
</dbReference>
<dbReference type="Pfam" id="PF11306">
    <property type="entry name" value="DUF3108"/>
    <property type="match status" value="1"/>
</dbReference>
<proteinExistence type="predicted"/>
<dbReference type="RefSeq" id="WP_173076323.1">
    <property type="nucleotide sequence ID" value="NZ_CP041345.1"/>
</dbReference>
<dbReference type="Proteomes" id="UP000500961">
    <property type="component" value="Chromosome"/>
</dbReference>
<reference evidence="1 2" key="1">
    <citation type="submission" date="2019-07" db="EMBL/GenBank/DDBJ databases">
        <title>Thalassofilum flectens gen. nov., sp. nov., a novel moderate thermophilic anaerobe from a shallow sea hot spring in Kunashir Island (Russia), representing a new family in the order Bacteroidales, and proposal of Thalassofilacea fam. nov.</title>
        <authorList>
            <person name="Kochetkova T.V."/>
            <person name="Podosokorskaya O.A."/>
            <person name="Novikov A."/>
            <person name="Elcheninov A.G."/>
            <person name="Toshchakov S.V."/>
            <person name="Kublanov I.V."/>
        </authorList>
    </citation>
    <scope>NUCLEOTIDE SEQUENCE [LARGE SCALE GENOMIC DNA]</scope>
    <source>
        <strain evidence="1 2">38-H</strain>
    </source>
</reference>
<accession>A0A7D4BT86</accession>